<proteinExistence type="predicted"/>
<name>A0A4C1VI37_EUMVA</name>
<evidence type="ECO:0000256" key="1">
    <source>
        <dbReference type="SAM" id="MobiDB-lite"/>
    </source>
</evidence>
<dbReference type="AlphaFoldDB" id="A0A4C1VI37"/>
<feature type="compositionally biased region" description="Basic residues" evidence="1">
    <location>
        <begin position="53"/>
        <end position="65"/>
    </location>
</feature>
<evidence type="ECO:0000313" key="3">
    <source>
        <dbReference type="Proteomes" id="UP000299102"/>
    </source>
</evidence>
<organism evidence="2 3">
    <name type="scientific">Eumeta variegata</name>
    <name type="common">Bagworm moth</name>
    <name type="synonym">Eumeta japonica</name>
    <dbReference type="NCBI Taxonomy" id="151549"/>
    <lineage>
        <taxon>Eukaryota</taxon>
        <taxon>Metazoa</taxon>
        <taxon>Ecdysozoa</taxon>
        <taxon>Arthropoda</taxon>
        <taxon>Hexapoda</taxon>
        <taxon>Insecta</taxon>
        <taxon>Pterygota</taxon>
        <taxon>Neoptera</taxon>
        <taxon>Endopterygota</taxon>
        <taxon>Lepidoptera</taxon>
        <taxon>Glossata</taxon>
        <taxon>Ditrysia</taxon>
        <taxon>Tineoidea</taxon>
        <taxon>Psychidae</taxon>
        <taxon>Oiketicinae</taxon>
        <taxon>Eumeta</taxon>
    </lineage>
</organism>
<evidence type="ECO:0000313" key="2">
    <source>
        <dbReference type="EMBL" id="GBP38323.1"/>
    </source>
</evidence>
<sequence length="143" mass="15673">MGSRTLVLSLMAAKLESVLRTPPLVIPYRKQHREVIKKIVPDATARSAEARASYRRQPARRHTQPRSKAAAARSDKSITAAELNNPLAKEGRVKNAEGRGPRAPAAPPSGTAIRLPRRDKAEEKCRAIFIRSAAINGYYRAGP</sequence>
<reference evidence="2 3" key="1">
    <citation type="journal article" date="2019" name="Commun. Biol.">
        <title>The bagworm genome reveals a unique fibroin gene that provides high tensile strength.</title>
        <authorList>
            <person name="Kono N."/>
            <person name="Nakamura H."/>
            <person name="Ohtoshi R."/>
            <person name="Tomita M."/>
            <person name="Numata K."/>
            <person name="Arakawa K."/>
        </authorList>
    </citation>
    <scope>NUCLEOTIDE SEQUENCE [LARGE SCALE GENOMIC DNA]</scope>
</reference>
<gene>
    <name evidence="2" type="ORF">EVAR_36275_1</name>
</gene>
<dbReference type="Proteomes" id="UP000299102">
    <property type="component" value="Unassembled WGS sequence"/>
</dbReference>
<comment type="caution">
    <text evidence="2">The sequence shown here is derived from an EMBL/GenBank/DDBJ whole genome shotgun (WGS) entry which is preliminary data.</text>
</comment>
<accession>A0A4C1VI37</accession>
<protein>
    <submittedName>
        <fullName evidence="2">Uncharacterized protein</fullName>
    </submittedName>
</protein>
<feature type="compositionally biased region" description="Basic and acidic residues" evidence="1">
    <location>
        <begin position="89"/>
        <end position="100"/>
    </location>
</feature>
<feature type="region of interest" description="Disordered" evidence="1">
    <location>
        <begin position="46"/>
        <end position="120"/>
    </location>
</feature>
<keyword evidence="3" id="KW-1185">Reference proteome</keyword>
<dbReference type="EMBL" id="BGZK01000347">
    <property type="protein sequence ID" value="GBP38323.1"/>
    <property type="molecule type" value="Genomic_DNA"/>
</dbReference>